<dbReference type="InterPro" id="IPR012373">
    <property type="entry name" value="Ferrdict_sens_TM"/>
</dbReference>
<feature type="domain" description="FecR protein" evidence="2">
    <location>
        <begin position="175"/>
        <end position="270"/>
    </location>
</feature>
<gene>
    <name evidence="4" type="ORF">BZG01_16170</name>
</gene>
<dbReference type="Pfam" id="PF04773">
    <property type="entry name" value="FecR"/>
    <property type="match status" value="1"/>
</dbReference>
<keyword evidence="1" id="KW-0812">Transmembrane</keyword>
<dbReference type="PIRSF" id="PIRSF018266">
    <property type="entry name" value="FecR"/>
    <property type="match status" value="1"/>
</dbReference>
<reference evidence="4 5" key="1">
    <citation type="journal article" date="2017" name="Front. Microbiol.">
        <title>Labilibaculum manganireducens gen. nov., sp. nov. and Labilibaculum filiforme sp. nov., Novel Bacteroidetes Isolated from Subsurface Sediments of the Baltic Sea.</title>
        <authorList>
            <person name="Vandieken V."/>
            <person name="Marshall I.P."/>
            <person name="Niemann H."/>
            <person name="Engelen B."/>
            <person name="Cypionka H."/>
        </authorList>
    </citation>
    <scope>NUCLEOTIDE SEQUENCE [LARGE SCALE GENOMIC DNA]</scope>
    <source>
        <strain evidence="4 5">59.10-2M</strain>
    </source>
</reference>
<evidence type="ECO:0000313" key="4">
    <source>
        <dbReference type="EMBL" id="PKQ63257.1"/>
    </source>
</evidence>
<comment type="caution">
    <text evidence="4">The sequence shown here is derived from an EMBL/GenBank/DDBJ whole genome shotgun (WGS) entry which is preliminary data.</text>
</comment>
<dbReference type="Pfam" id="PF16344">
    <property type="entry name" value="FecR_C"/>
    <property type="match status" value="1"/>
</dbReference>
<evidence type="ECO:0000259" key="3">
    <source>
        <dbReference type="Pfam" id="PF16344"/>
    </source>
</evidence>
<proteinExistence type="predicted"/>
<dbReference type="AlphaFoldDB" id="A0A2N3HZ04"/>
<keyword evidence="1" id="KW-0472">Membrane</keyword>
<dbReference type="Gene3D" id="2.60.120.1440">
    <property type="match status" value="1"/>
</dbReference>
<sequence>MHTSNKNISKLIVRYLRGELDENKEKELNLWLEEPKNKKLFYEITKKERILNKSVDYDAFDMKKAWKKLDRKISKKPDYRKWLSYAAVIVLPLAIGFFILNQVPKYDNKIAQFYEIKSGETNAKLYFANGDVVDLKEDTSSIIRSADNLLVEKDSDKMKINSDLMEAGKRNELNRIVTPVGGEYEIELPDGTVVKLNADSYLEFPSKFSGKERRVVAKGELYFDVAKNKDWPFIVESEGMELKVLGTEFNVRAYADEKEMISTLVEGSVEVTNSRGELIRLTPGRQAVLNKSDQSMIECKANIEAVTAWKNGKFIFDNRRLEDIMYDLARWYDVKVFFANAKVKNARFSVDVPRYGEIESILSLLEGTGETSFTTNKNVITVK</sequence>
<keyword evidence="5" id="KW-1185">Reference proteome</keyword>
<protein>
    <recommendedName>
        <fullName evidence="6">Anti-sigma factor</fullName>
    </recommendedName>
</protein>
<feature type="domain" description="Protein FecR C-terminal" evidence="3">
    <location>
        <begin position="313"/>
        <end position="382"/>
    </location>
</feature>
<accession>A0A2N3HZ04</accession>
<dbReference type="PANTHER" id="PTHR30273">
    <property type="entry name" value="PERIPLASMIC SIGNAL SENSOR AND SIGMA FACTOR ACTIVATOR FECR-RELATED"/>
    <property type="match status" value="1"/>
</dbReference>
<name>A0A2N3HZ04_9BACT</name>
<dbReference type="GO" id="GO:0016989">
    <property type="term" value="F:sigma factor antagonist activity"/>
    <property type="evidence" value="ECO:0007669"/>
    <property type="project" value="TreeGrafter"/>
</dbReference>
<organism evidence="4 5">
    <name type="scientific">Labilibaculum manganireducens</name>
    <dbReference type="NCBI Taxonomy" id="1940525"/>
    <lineage>
        <taxon>Bacteria</taxon>
        <taxon>Pseudomonadati</taxon>
        <taxon>Bacteroidota</taxon>
        <taxon>Bacteroidia</taxon>
        <taxon>Marinilabiliales</taxon>
        <taxon>Marinifilaceae</taxon>
        <taxon>Labilibaculum</taxon>
    </lineage>
</organism>
<dbReference type="InterPro" id="IPR006860">
    <property type="entry name" value="FecR"/>
</dbReference>
<keyword evidence="1" id="KW-1133">Transmembrane helix</keyword>
<evidence type="ECO:0000313" key="5">
    <source>
        <dbReference type="Proteomes" id="UP000233618"/>
    </source>
</evidence>
<dbReference type="Gene3D" id="3.55.50.30">
    <property type="match status" value="1"/>
</dbReference>
<evidence type="ECO:0000256" key="1">
    <source>
        <dbReference type="SAM" id="Phobius"/>
    </source>
</evidence>
<dbReference type="Proteomes" id="UP000233618">
    <property type="component" value="Unassembled WGS sequence"/>
</dbReference>
<dbReference type="PANTHER" id="PTHR30273:SF2">
    <property type="entry name" value="PROTEIN FECR"/>
    <property type="match status" value="1"/>
</dbReference>
<feature type="transmembrane region" description="Helical" evidence="1">
    <location>
        <begin position="82"/>
        <end position="100"/>
    </location>
</feature>
<dbReference type="RefSeq" id="WP_101310893.1">
    <property type="nucleotide sequence ID" value="NZ_MVDE01000030.1"/>
</dbReference>
<evidence type="ECO:0000259" key="2">
    <source>
        <dbReference type="Pfam" id="PF04773"/>
    </source>
</evidence>
<dbReference type="EMBL" id="MVDE01000030">
    <property type="protein sequence ID" value="PKQ63257.1"/>
    <property type="molecule type" value="Genomic_DNA"/>
</dbReference>
<dbReference type="InterPro" id="IPR032508">
    <property type="entry name" value="FecR_C"/>
</dbReference>
<evidence type="ECO:0008006" key="6">
    <source>
        <dbReference type="Google" id="ProtNLM"/>
    </source>
</evidence>